<feature type="compositionally biased region" description="Polar residues" evidence="1">
    <location>
        <begin position="91"/>
        <end position="102"/>
    </location>
</feature>
<gene>
    <name evidence="2" type="ORF">N7G274_000237</name>
</gene>
<dbReference type="NCBIfam" id="TIGR01571">
    <property type="entry name" value="A_thal_Cys_rich"/>
    <property type="match status" value="1"/>
</dbReference>
<evidence type="ECO:0000313" key="2">
    <source>
        <dbReference type="EMBL" id="KAL2048326.1"/>
    </source>
</evidence>
<feature type="region of interest" description="Disordered" evidence="1">
    <location>
        <begin position="30"/>
        <end position="62"/>
    </location>
</feature>
<keyword evidence="3" id="KW-1185">Reference proteome</keyword>
<proteinExistence type="predicted"/>
<name>A0ABR4ARZ4_9LECA</name>
<reference evidence="2 3" key="1">
    <citation type="submission" date="2024-09" db="EMBL/GenBank/DDBJ databases">
        <title>Rethinking Asexuality: The Enigmatic Case of Functional Sexual Genes in Lepraria (Stereocaulaceae).</title>
        <authorList>
            <person name="Doellman M."/>
            <person name="Sun Y."/>
            <person name="Barcenas-Pena A."/>
            <person name="Lumbsch H.T."/>
            <person name="Grewe F."/>
        </authorList>
    </citation>
    <scope>NUCLEOTIDE SEQUENCE [LARGE SCALE GENOMIC DNA]</scope>
    <source>
        <strain evidence="2 3">Mercado 3170</strain>
    </source>
</reference>
<evidence type="ECO:0008006" key="4">
    <source>
        <dbReference type="Google" id="ProtNLM"/>
    </source>
</evidence>
<feature type="region of interest" description="Disordered" evidence="1">
    <location>
        <begin position="174"/>
        <end position="228"/>
    </location>
</feature>
<dbReference type="InterPro" id="IPR006461">
    <property type="entry name" value="PLAC_motif_containing"/>
</dbReference>
<organism evidence="2 3">
    <name type="scientific">Stereocaulon virgatum</name>
    <dbReference type="NCBI Taxonomy" id="373712"/>
    <lineage>
        <taxon>Eukaryota</taxon>
        <taxon>Fungi</taxon>
        <taxon>Dikarya</taxon>
        <taxon>Ascomycota</taxon>
        <taxon>Pezizomycotina</taxon>
        <taxon>Lecanoromycetes</taxon>
        <taxon>OSLEUM clade</taxon>
        <taxon>Lecanoromycetidae</taxon>
        <taxon>Lecanorales</taxon>
        <taxon>Lecanorineae</taxon>
        <taxon>Stereocaulaceae</taxon>
        <taxon>Stereocaulon</taxon>
    </lineage>
</organism>
<evidence type="ECO:0000256" key="1">
    <source>
        <dbReference type="SAM" id="MobiDB-lite"/>
    </source>
</evidence>
<dbReference type="EMBL" id="JBEFKJ010000001">
    <property type="protein sequence ID" value="KAL2048326.1"/>
    <property type="molecule type" value="Genomic_DNA"/>
</dbReference>
<accession>A0ABR4ARZ4</accession>
<dbReference type="PANTHER" id="PTHR15907">
    <property type="entry name" value="DUF614 FAMILY PROTEIN-RELATED"/>
    <property type="match status" value="1"/>
</dbReference>
<feature type="region of interest" description="Disordered" evidence="1">
    <location>
        <begin position="91"/>
        <end position="128"/>
    </location>
</feature>
<sequence length="368" mass="40318">MVARYQTSDRAANICEGSVESRTNTMAARAQRPMGPQGTRSQGALGTPPLRTVNNDIQPPKRYSFMDTPVEMERSTFHQFSSPTNSIIEESTISPASPSRSLPTYPHPLGTSTLPAEKTPSQPPQEMHPAFYAPYQEAPPASQPAHTQPRLVPESPGPIPVKVQEVGHQPVRETPVTEFLPPPTSEQQAPKPGAGGHNALYNPDSLHGPNVDLESTHRPGQVSHPNSNIEPHWKNGLCEPDTLCCIGLVCPCMVYGKTMYRLSRKAQKQDSTDLLGYESCNGSCGLMAVACGVQWILAAIHRTRIRKLYHLEGSFSTDCVKSICCCCCVIMQNEREVRDREELIRRQAGPVTGAYISPSPMTYAPPPR</sequence>
<protein>
    <recommendedName>
        <fullName evidence="4">PLAC8-domain-containing protein</fullName>
    </recommendedName>
</protein>
<evidence type="ECO:0000313" key="3">
    <source>
        <dbReference type="Proteomes" id="UP001590950"/>
    </source>
</evidence>
<comment type="caution">
    <text evidence="2">The sequence shown here is derived from an EMBL/GenBank/DDBJ whole genome shotgun (WGS) entry which is preliminary data.</text>
</comment>
<dbReference type="Proteomes" id="UP001590950">
    <property type="component" value="Unassembled WGS sequence"/>
</dbReference>
<dbReference type="Pfam" id="PF04749">
    <property type="entry name" value="PLAC8"/>
    <property type="match status" value="1"/>
</dbReference>